<dbReference type="AlphaFoldDB" id="A0A8X6QH25"/>
<gene>
    <name evidence="1" type="primary">AVEN_193519_1</name>
    <name evidence="1" type="ORF">NPIL_231541</name>
</gene>
<sequence length="134" mass="15554">MQLRNILDGREVVVVALEIEEISRVSIRFPDRVICVEMEDRGLALTFDFKELSSDCQILLLEGVDYYWDLTKGLQRWGSSFVGVESITGRSLKYRCDALTDSMLVNFVLSEKESVSTKMRQFWEFESLRLEVTK</sequence>
<evidence type="ECO:0000313" key="2">
    <source>
        <dbReference type="Proteomes" id="UP000887013"/>
    </source>
</evidence>
<accession>A0A8X6QH25</accession>
<name>A0A8X6QH25_NEPPI</name>
<dbReference type="OrthoDB" id="6427575at2759"/>
<dbReference type="EMBL" id="BMAW01080150">
    <property type="protein sequence ID" value="GFU18282.1"/>
    <property type="molecule type" value="Genomic_DNA"/>
</dbReference>
<comment type="caution">
    <text evidence="1">The sequence shown here is derived from an EMBL/GenBank/DDBJ whole genome shotgun (WGS) entry which is preliminary data.</text>
</comment>
<evidence type="ECO:0000313" key="1">
    <source>
        <dbReference type="EMBL" id="GFU18282.1"/>
    </source>
</evidence>
<dbReference type="Proteomes" id="UP000887013">
    <property type="component" value="Unassembled WGS sequence"/>
</dbReference>
<reference evidence="1" key="1">
    <citation type="submission" date="2020-08" db="EMBL/GenBank/DDBJ databases">
        <title>Multicomponent nature underlies the extraordinary mechanical properties of spider dragline silk.</title>
        <authorList>
            <person name="Kono N."/>
            <person name="Nakamura H."/>
            <person name="Mori M."/>
            <person name="Yoshida Y."/>
            <person name="Ohtoshi R."/>
            <person name="Malay A.D."/>
            <person name="Moran D.A.P."/>
            <person name="Tomita M."/>
            <person name="Numata K."/>
            <person name="Arakawa K."/>
        </authorList>
    </citation>
    <scope>NUCLEOTIDE SEQUENCE</scope>
</reference>
<proteinExistence type="predicted"/>
<keyword evidence="2" id="KW-1185">Reference proteome</keyword>
<organism evidence="1 2">
    <name type="scientific">Nephila pilipes</name>
    <name type="common">Giant wood spider</name>
    <name type="synonym">Nephila maculata</name>
    <dbReference type="NCBI Taxonomy" id="299642"/>
    <lineage>
        <taxon>Eukaryota</taxon>
        <taxon>Metazoa</taxon>
        <taxon>Ecdysozoa</taxon>
        <taxon>Arthropoda</taxon>
        <taxon>Chelicerata</taxon>
        <taxon>Arachnida</taxon>
        <taxon>Araneae</taxon>
        <taxon>Araneomorphae</taxon>
        <taxon>Entelegynae</taxon>
        <taxon>Araneoidea</taxon>
        <taxon>Nephilidae</taxon>
        <taxon>Nephila</taxon>
    </lineage>
</organism>
<protein>
    <submittedName>
        <fullName evidence="1">DUF1758 domain-containing protein</fullName>
    </submittedName>
</protein>